<organism evidence="1 2">
    <name type="scientific">Termititenax aidoneus</name>
    <dbReference type="NCBI Taxonomy" id="2218524"/>
    <lineage>
        <taxon>Bacteria</taxon>
        <taxon>Bacillati</taxon>
        <taxon>Candidatus Margulisiibacteriota</taxon>
        <taxon>Candidatus Termititenacia</taxon>
        <taxon>Candidatus Termititenacales</taxon>
        <taxon>Candidatus Termititenacaceae</taxon>
        <taxon>Candidatus Termititenax</taxon>
    </lineage>
</organism>
<comment type="caution">
    <text evidence="1">The sequence shown here is derived from an EMBL/GenBank/DDBJ whole genome shotgun (WGS) entry which is preliminary data.</text>
</comment>
<reference evidence="1 2" key="1">
    <citation type="journal article" date="2019" name="ISME J.">
        <title>Genome analyses of uncultured TG2/ZB3 bacteria in 'Margulisbacteria' specifically attached to ectosymbiotic spirochetes of protists in the termite gut.</title>
        <authorList>
            <person name="Utami Y.D."/>
            <person name="Kuwahara H."/>
            <person name="Igai K."/>
            <person name="Murakami T."/>
            <person name="Sugaya K."/>
            <person name="Morikawa T."/>
            <person name="Nagura Y."/>
            <person name="Yuki M."/>
            <person name="Deevong P."/>
            <person name="Inoue T."/>
            <person name="Kihara K."/>
            <person name="Lo N."/>
            <person name="Yamada A."/>
            <person name="Ohkuma M."/>
            <person name="Hongoh Y."/>
        </authorList>
    </citation>
    <scope>NUCLEOTIDE SEQUENCE [LARGE SCALE GENOMIC DNA]</scope>
    <source>
        <strain evidence="1">NkOx7-01</strain>
    </source>
</reference>
<evidence type="ECO:0008006" key="3">
    <source>
        <dbReference type="Google" id="ProtNLM"/>
    </source>
</evidence>
<accession>A0A388TB32</accession>
<name>A0A388TB32_TERA1</name>
<dbReference type="InterPro" id="IPR011604">
    <property type="entry name" value="PDDEXK-like_dom_sf"/>
</dbReference>
<dbReference type="Proteomes" id="UP000269352">
    <property type="component" value="Unassembled WGS sequence"/>
</dbReference>
<evidence type="ECO:0000313" key="2">
    <source>
        <dbReference type="Proteomes" id="UP000269352"/>
    </source>
</evidence>
<evidence type="ECO:0000313" key="1">
    <source>
        <dbReference type="EMBL" id="GBR73968.1"/>
    </source>
</evidence>
<protein>
    <recommendedName>
        <fullName evidence="3">PD-(D/E)XK endonuclease-like domain-containing protein</fullName>
    </recommendedName>
</protein>
<dbReference type="Gene3D" id="3.90.320.10">
    <property type="match status" value="1"/>
</dbReference>
<sequence>MQLTNVLNLPQPLETAIVGFEKGYQSGRGDTKISVTQLIQPPMLKRLTDLHWNEIEEDVSERIWLLIGSAIHGILEKSAGLNVLVEERLFTEVRGWRVSGQADLYEPNGTLSDYKVTSIWSVKDEPKKEWEQQLNVLAYLYELAGFEVKKLQIVAILRDWSKGKSFQVDIPAPVKVIPITKWSREEVLKFLDERVALHQLAAQTDPENIPPCSADERWSKPSTYAVMKHGRKSAVKVYDDLGEANAAASADPVNLYVEDRPGQDVRCEQYCPVNKWCPFYLRTHK</sequence>
<keyword evidence="2" id="KW-1185">Reference proteome</keyword>
<proteinExistence type="predicted"/>
<dbReference type="AlphaFoldDB" id="A0A388TB32"/>
<dbReference type="EMBL" id="BGZN01000025">
    <property type="protein sequence ID" value="GBR73968.1"/>
    <property type="molecule type" value="Genomic_DNA"/>
</dbReference>
<gene>
    <name evidence="1" type="ORF">NO1_1223</name>
</gene>